<protein>
    <submittedName>
        <fullName evidence="2">DUF1801 domain-containing protein</fullName>
    </submittedName>
</protein>
<gene>
    <name evidence="2" type="ORF">GJV77_07640</name>
</gene>
<dbReference type="Gene3D" id="3.90.1150.200">
    <property type="match status" value="1"/>
</dbReference>
<dbReference type="Proteomes" id="UP000488936">
    <property type="component" value="Unassembled WGS sequence"/>
</dbReference>
<feature type="domain" description="YdhG-like" evidence="1">
    <location>
        <begin position="16"/>
        <end position="110"/>
    </location>
</feature>
<name>A0A7K1GML8_9FLAO</name>
<dbReference type="Pfam" id="PF08818">
    <property type="entry name" value="DUF1801"/>
    <property type="match status" value="1"/>
</dbReference>
<keyword evidence="3" id="KW-1185">Reference proteome</keyword>
<sequence>MSELDNYYLKKEEPLRGCLLSLRKLILKQDKQVWETTKWGGPCFMYRNRMFCFLAIDKKSKNPYLLLVEGNRLTNPLLETGNRTRMKSYPVALEEDIAVVIVEEIIQEALALYWNGIVSTK</sequence>
<accession>A0A7K1GML8</accession>
<evidence type="ECO:0000313" key="3">
    <source>
        <dbReference type="Proteomes" id="UP000488936"/>
    </source>
</evidence>
<dbReference type="InterPro" id="IPR014922">
    <property type="entry name" value="YdhG-like"/>
</dbReference>
<proteinExistence type="predicted"/>
<reference evidence="2 3" key="1">
    <citation type="journal article" date="2006" name="Int. J. Syst. Evol. Microbiol.">
        <title>Myroides pelagicus sp. nov., isolated from seawater in Thailand.</title>
        <authorList>
            <person name="Yoon J."/>
            <person name="Maneerat S."/>
            <person name="Kawai F."/>
            <person name="Yokota A."/>
        </authorList>
    </citation>
    <scope>NUCLEOTIDE SEQUENCE [LARGE SCALE GENOMIC DNA]</scope>
    <source>
        <strain evidence="2 3">SM1T</strain>
    </source>
</reference>
<dbReference type="EMBL" id="WMJY01000014">
    <property type="protein sequence ID" value="MTH29789.1"/>
    <property type="molecule type" value="Genomic_DNA"/>
</dbReference>
<organism evidence="2 3">
    <name type="scientific">Myroides pelagicus</name>
    <dbReference type="NCBI Taxonomy" id="270914"/>
    <lineage>
        <taxon>Bacteria</taxon>
        <taxon>Pseudomonadati</taxon>
        <taxon>Bacteroidota</taxon>
        <taxon>Flavobacteriia</taxon>
        <taxon>Flavobacteriales</taxon>
        <taxon>Flavobacteriaceae</taxon>
        <taxon>Myroides</taxon>
    </lineage>
</organism>
<dbReference type="SUPFAM" id="SSF159888">
    <property type="entry name" value="YdhG-like"/>
    <property type="match status" value="1"/>
</dbReference>
<evidence type="ECO:0000259" key="1">
    <source>
        <dbReference type="Pfam" id="PF08818"/>
    </source>
</evidence>
<evidence type="ECO:0000313" key="2">
    <source>
        <dbReference type="EMBL" id="MTH29789.1"/>
    </source>
</evidence>
<dbReference type="AlphaFoldDB" id="A0A7K1GML8"/>
<comment type="caution">
    <text evidence="2">The sequence shown here is derived from an EMBL/GenBank/DDBJ whole genome shotgun (WGS) entry which is preliminary data.</text>
</comment>